<protein>
    <submittedName>
        <fullName evidence="20">Transglycosylase domain-containing protein</fullName>
    </submittedName>
</protein>
<feature type="compositionally biased region" description="Basic and acidic residues" evidence="16">
    <location>
        <begin position="920"/>
        <end position="929"/>
    </location>
</feature>
<keyword evidence="6 17" id="KW-0812">Transmembrane</keyword>
<feature type="compositionally biased region" description="Low complexity" evidence="16">
    <location>
        <begin position="971"/>
        <end position="1031"/>
    </location>
</feature>
<dbReference type="Gene3D" id="1.10.3810.10">
    <property type="entry name" value="Biosynthetic peptidoglycan transglycosylase-like"/>
    <property type="match status" value="1"/>
</dbReference>
<dbReference type="InterPro" id="IPR036950">
    <property type="entry name" value="PBP_transglycosylase"/>
</dbReference>
<keyword evidence="1" id="KW-1003">Cell membrane</keyword>
<feature type="domain" description="Penicillin-binding protein transpeptidase" evidence="18">
    <location>
        <begin position="420"/>
        <end position="663"/>
    </location>
</feature>
<dbReference type="InterPro" id="IPR001460">
    <property type="entry name" value="PCN-bd_Tpept"/>
</dbReference>
<comment type="catalytic activity">
    <reaction evidence="15">
        <text>[GlcNAc-(1-&gt;4)-Mur2Ac(oyl-L-Ala-gamma-D-Glu-L-Lys-D-Ala-D-Ala)](n)-di-trans,octa-cis-undecaprenyl diphosphate + beta-D-GlcNAc-(1-&gt;4)-Mur2Ac(oyl-L-Ala-gamma-D-Glu-L-Lys-D-Ala-D-Ala)-di-trans,octa-cis-undecaprenyl diphosphate = [GlcNAc-(1-&gt;4)-Mur2Ac(oyl-L-Ala-gamma-D-Glu-L-Lys-D-Ala-D-Ala)](n+1)-di-trans,octa-cis-undecaprenyl diphosphate + di-trans,octa-cis-undecaprenyl diphosphate + H(+)</text>
        <dbReference type="Rhea" id="RHEA:23708"/>
        <dbReference type="Rhea" id="RHEA-COMP:9602"/>
        <dbReference type="Rhea" id="RHEA-COMP:9603"/>
        <dbReference type="ChEBI" id="CHEBI:15378"/>
        <dbReference type="ChEBI" id="CHEBI:58405"/>
        <dbReference type="ChEBI" id="CHEBI:60033"/>
        <dbReference type="ChEBI" id="CHEBI:78435"/>
        <dbReference type="EC" id="2.4.99.28"/>
    </reaction>
</comment>
<keyword evidence="9" id="KW-0573">Peptidoglycan synthesis</keyword>
<dbReference type="Pfam" id="PF00912">
    <property type="entry name" value="Transgly"/>
    <property type="match status" value="1"/>
</dbReference>
<proteinExistence type="predicted"/>
<evidence type="ECO:0000259" key="19">
    <source>
        <dbReference type="Pfam" id="PF00912"/>
    </source>
</evidence>
<name>A0ABV6LIX9_9BACI</name>
<keyword evidence="12" id="KW-0511">Multifunctional enzyme</keyword>
<dbReference type="SUPFAM" id="SSF56601">
    <property type="entry name" value="beta-lactamase/transpeptidase-like"/>
    <property type="match status" value="1"/>
</dbReference>
<evidence type="ECO:0000313" key="21">
    <source>
        <dbReference type="Proteomes" id="UP001589836"/>
    </source>
</evidence>
<keyword evidence="3" id="KW-0645">Protease</keyword>
<dbReference type="InterPro" id="IPR050396">
    <property type="entry name" value="Glycosyltr_51/Transpeptidase"/>
</dbReference>
<keyword evidence="5" id="KW-0808">Transferase</keyword>
<feature type="region of interest" description="Disordered" evidence="16">
    <location>
        <begin position="822"/>
        <end position="858"/>
    </location>
</feature>
<evidence type="ECO:0000256" key="1">
    <source>
        <dbReference type="ARBA" id="ARBA00022475"/>
    </source>
</evidence>
<gene>
    <name evidence="20" type="ORF">ACFFGV_01705</name>
</gene>
<feature type="region of interest" description="Disordered" evidence="16">
    <location>
        <begin position="910"/>
        <end position="1031"/>
    </location>
</feature>
<evidence type="ECO:0000256" key="10">
    <source>
        <dbReference type="ARBA" id="ARBA00022989"/>
    </source>
</evidence>
<comment type="catalytic activity">
    <reaction evidence="14">
        <text>Preferential cleavage: (Ac)2-L-Lys-D-Ala-|-D-Ala. Also transpeptidation of peptidyl-alanyl moieties that are N-acyl substituents of D-alanine.</text>
        <dbReference type="EC" id="3.4.16.4"/>
    </reaction>
</comment>
<dbReference type="Gene3D" id="2.60.40.10">
    <property type="entry name" value="Immunoglobulins"/>
    <property type="match status" value="1"/>
</dbReference>
<reference evidence="20 21" key="1">
    <citation type="submission" date="2024-09" db="EMBL/GenBank/DDBJ databases">
        <authorList>
            <person name="Sun Q."/>
            <person name="Mori K."/>
        </authorList>
    </citation>
    <scope>NUCLEOTIDE SEQUENCE [LARGE SCALE GENOMIC DNA]</scope>
    <source>
        <strain evidence="20 21">NCAIM B.02529</strain>
    </source>
</reference>
<feature type="transmembrane region" description="Helical" evidence="17">
    <location>
        <begin position="37"/>
        <end position="61"/>
    </location>
</feature>
<dbReference type="Gene3D" id="3.90.1310.40">
    <property type="match status" value="1"/>
</dbReference>
<evidence type="ECO:0000256" key="3">
    <source>
        <dbReference type="ARBA" id="ARBA00022670"/>
    </source>
</evidence>
<keyword evidence="2" id="KW-0121">Carboxypeptidase</keyword>
<accession>A0ABV6LIX9</accession>
<evidence type="ECO:0000256" key="4">
    <source>
        <dbReference type="ARBA" id="ARBA00022676"/>
    </source>
</evidence>
<evidence type="ECO:0000256" key="17">
    <source>
        <dbReference type="SAM" id="Phobius"/>
    </source>
</evidence>
<evidence type="ECO:0000313" key="20">
    <source>
        <dbReference type="EMBL" id="MFC0522303.1"/>
    </source>
</evidence>
<sequence>MSNNQQNGSDPSPFMKWWKSGQIHKAFRITYDVTWNIILFFLIVGVIGVFFAGGIGAGYFASLVKDEPIRAEEEMKDNIYNYEETTELYFSGDKYLGKIRSDIYREEVQLKNVSKHLQNAVIATEDEYFETHKGIVPKAILRAIFQEVTNASTKTGGSTLTQQLIKNQILTNEVSFERKAKEILLAMRLERFFDKEEILEAYLNVVPFGRNASGRNIAGVEAAAQGIFDKSAKDLNVAQSAFIAGLPQSPYAYTPFTNDGKVKNKGGLQPAFERMNTVLNRMHESDMITEAEFKKAKSYDVTKDFAKPEPSSIQEYPFLTFEIEKRAKDILTTELAKQDGYTEKDLSNNSSLKEQYEELADRNLRSSGYKVKTTIDKNIYDKMQQLKDQYTLYGPKKSKQITNADGKVETITEPVEVGGLLMENSTGKIISFIGGRDFERQQLNHATSALRQNGSTMKPLLVYAPGIELGTIQPGSVVADINTSFRAGGEMWSPTNYSLRYHGLTSIRNALAKSYNVPAARTYADIVNQNPTSYLEKMGFTSLTEGDKTNLSMALGGLTNGVTIEENTNAYATFGNMGEFVDAYMIDKIEDADGNVIYEHETKKTKVFSPQTSYLTLDMMRDVIDYGTATYAKSQLKYSGVDWAGKTGTSNDKYDTWFVATNPNVTMGMWMGYDHNIDLTCSSCGLGYSNRNVKLWSQVVNAASDINPDLMVPDKGFNSPGGIVSSSYCASSGLAPTQLCADLGLVKSDIYAAGHAPSKKDNSLISASYVKVGDTSYVAGDSTPKEFTSDNGIYFNPEWLKANGYDKLNDLSQLVPNNSRWADIGVPSDSTPPDDGKAPAAPGGVNVSGGSISWSPSGSSDVVGYRVYKAASPGGSFNKIGSTTGTSLGASGQGVYMVKAVDYFGRESGASSVSKVGDFTPDKPKDNSSDKQNNNNDNNNSNNDSNNNNDNNSDSSNNGNNDNGNNDDGDSNNSGNNNGDNNSGDSGGSNNSDDSNSSGNNNGNGENSGNSENDNSNNSSSNENNTNEGDS</sequence>
<keyword evidence="8" id="KW-0133">Cell shape</keyword>
<dbReference type="Proteomes" id="UP001589836">
    <property type="component" value="Unassembled WGS sequence"/>
</dbReference>
<evidence type="ECO:0000256" key="16">
    <source>
        <dbReference type="SAM" id="MobiDB-lite"/>
    </source>
</evidence>
<evidence type="ECO:0000256" key="7">
    <source>
        <dbReference type="ARBA" id="ARBA00022801"/>
    </source>
</evidence>
<evidence type="ECO:0000256" key="2">
    <source>
        <dbReference type="ARBA" id="ARBA00022645"/>
    </source>
</evidence>
<comment type="caution">
    <text evidence="20">The sequence shown here is derived from an EMBL/GenBank/DDBJ whole genome shotgun (WGS) entry which is preliminary data.</text>
</comment>
<evidence type="ECO:0000256" key="11">
    <source>
        <dbReference type="ARBA" id="ARBA00023136"/>
    </source>
</evidence>
<keyword evidence="4" id="KW-0328">Glycosyltransferase</keyword>
<dbReference type="PANTHER" id="PTHR32282">
    <property type="entry name" value="BINDING PROTEIN TRANSPEPTIDASE, PUTATIVE-RELATED"/>
    <property type="match status" value="1"/>
</dbReference>
<evidence type="ECO:0000256" key="6">
    <source>
        <dbReference type="ARBA" id="ARBA00022692"/>
    </source>
</evidence>
<evidence type="ECO:0000256" key="13">
    <source>
        <dbReference type="ARBA" id="ARBA00023316"/>
    </source>
</evidence>
<evidence type="ECO:0000256" key="5">
    <source>
        <dbReference type="ARBA" id="ARBA00022679"/>
    </source>
</evidence>
<keyword evidence="11 17" id="KW-0472">Membrane</keyword>
<dbReference type="InterPro" id="IPR012338">
    <property type="entry name" value="Beta-lactam/transpept-like"/>
</dbReference>
<keyword evidence="21" id="KW-1185">Reference proteome</keyword>
<keyword evidence="10 17" id="KW-1133">Transmembrane helix</keyword>
<evidence type="ECO:0000256" key="15">
    <source>
        <dbReference type="ARBA" id="ARBA00049902"/>
    </source>
</evidence>
<evidence type="ECO:0000256" key="8">
    <source>
        <dbReference type="ARBA" id="ARBA00022960"/>
    </source>
</evidence>
<feature type="compositionally biased region" description="Low complexity" evidence="16">
    <location>
        <begin position="838"/>
        <end position="858"/>
    </location>
</feature>
<evidence type="ECO:0000259" key="18">
    <source>
        <dbReference type="Pfam" id="PF00905"/>
    </source>
</evidence>
<dbReference type="RefSeq" id="WP_377344837.1">
    <property type="nucleotide sequence ID" value="NZ_JBHLTP010000003.1"/>
</dbReference>
<dbReference type="InterPro" id="IPR001264">
    <property type="entry name" value="Glyco_trans_51"/>
</dbReference>
<keyword evidence="7" id="KW-0378">Hydrolase</keyword>
<organism evidence="20 21">
    <name type="scientific">Pontibacillus salicampi</name>
    <dbReference type="NCBI Taxonomy" id="1449801"/>
    <lineage>
        <taxon>Bacteria</taxon>
        <taxon>Bacillati</taxon>
        <taxon>Bacillota</taxon>
        <taxon>Bacilli</taxon>
        <taxon>Bacillales</taxon>
        <taxon>Bacillaceae</taxon>
        <taxon>Pontibacillus</taxon>
    </lineage>
</organism>
<feature type="domain" description="Glycosyl transferase family 51" evidence="19">
    <location>
        <begin position="95"/>
        <end position="283"/>
    </location>
</feature>
<evidence type="ECO:0000256" key="12">
    <source>
        <dbReference type="ARBA" id="ARBA00023268"/>
    </source>
</evidence>
<dbReference type="Gene3D" id="3.40.710.10">
    <property type="entry name" value="DD-peptidase/beta-lactamase superfamily"/>
    <property type="match status" value="1"/>
</dbReference>
<evidence type="ECO:0000256" key="14">
    <source>
        <dbReference type="ARBA" id="ARBA00034000"/>
    </source>
</evidence>
<dbReference type="InterPro" id="IPR013783">
    <property type="entry name" value="Ig-like_fold"/>
</dbReference>
<dbReference type="InterPro" id="IPR023346">
    <property type="entry name" value="Lysozyme-like_dom_sf"/>
</dbReference>
<dbReference type="Pfam" id="PF00905">
    <property type="entry name" value="Transpeptidase"/>
    <property type="match status" value="1"/>
</dbReference>
<dbReference type="PANTHER" id="PTHR32282:SF32">
    <property type="entry name" value="PENICILLIN-BINDING PROTEIN 2A"/>
    <property type="match status" value="1"/>
</dbReference>
<dbReference type="EMBL" id="JBHLTP010000003">
    <property type="protein sequence ID" value="MFC0522303.1"/>
    <property type="molecule type" value="Genomic_DNA"/>
</dbReference>
<dbReference type="SUPFAM" id="SSF53955">
    <property type="entry name" value="Lysozyme-like"/>
    <property type="match status" value="1"/>
</dbReference>
<feature type="compositionally biased region" description="Low complexity" evidence="16">
    <location>
        <begin position="930"/>
        <end position="964"/>
    </location>
</feature>
<evidence type="ECO:0000256" key="9">
    <source>
        <dbReference type="ARBA" id="ARBA00022984"/>
    </source>
</evidence>
<keyword evidence="13" id="KW-0961">Cell wall biogenesis/degradation</keyword>